<dbReference type="SUPFAM" id="SSF53383">
    <property type="entry name" value="PLP-dependent transferases"/>
    <property type="match status" value="1"/>
</dbReference>
<evidence type="ECO:0000259" key="1">
    <source>
        <dbReference type="Pfam" id="PF00155"/>
    </source>
</evidence>
<dbReference type="PANTHER" id="PTHR46577">
    <property type="entry name" value="HTH-TYPE TRANSCRIPTIONAL REGULATORY PROTEIN GABR"/>
    <property type="match status" value="1"/>
</dbReference>
<dbReference type="GO" id="GO:0030170">
    <property type="term" value="F:pyridoxal phosphate binding"/>
    <property type="evidence" value="ECO:0007669"/>
    <property type="project" value="InterPro"/>
</dbReference>
<dbReference type="GO" id="GO:0003824">
    <property type="term" value="F:catalytic activity"/>
    <property type="evidence" value="ECO:0007669"/>
    <property type="project" value="UniProtKB-ARBA"/>
</dbReference>
<proteinExistence type="predicted"/>
<feature type="domain" description="Aminotransferase class I/classII large" evidence="1">
    <location>
        <begin position="12"/>
        <end position="76"/>
    </location>
</feature>
<gene>
    <name evidence="2" type="ORF">BsIDN1_00310</name>
</gene>
<organism evidence="2 3">
    <name type="scientific">Bacillus safensis</name>
    <dbReference type="NCBI Taxonomy" id="561879"/>
    <lineage>
        <taxon>Bacteria</taxon>
        <taxon>Bacillati</taxon>
        <taxon>Bacillota</taxon>
        <taxon>Bacilli</taxon>
        <taxon>Bacillales</taxon>
        <taxon>Bacillaceae</taxon>
        <taxon>Bacillus</taxon>
    </lineage>
</organism>
<dbReference type="InterPro" id="IPR015421">
    <property type="entry name" value="PyrdxlP-dep_Trfase_major"/>
</dbReference>
<dbReference type="InterPro" id="IPR015422">
    <property type="entry name" value="PyrdxlP-dep_Trfase_small"/>
</dbReference>
<dbReference type="Gene3D" id="3.40.640.10">
    <property type="entry name" value="Type I PLP-dependent aspartate aminotransferase-like (Major domain)"/>
    <property type="match status" value="1"/>
</dbReference>
<dbReference type="InterPro" id="IPR004839">
    <property type="entry name" value="Aminotransferase_I/II_large"/>
</dbReference>
<evidence type="ECO:0000313" key="2">
    <source>
        <dbReference type="EMBL" id="BBP86413.1"/>
    </source>
</evidence>
<sequence length="98" mass="10906">MQHVLARHPQIMSKYGEIQGDLQLRQVIQSFLEKLDVPSTPENILVTSGSQQGLDLVARTFIGPDDVVVMEAPTYPGPLMSLWAEEQESLPSLSIMKE</sequence>
<dbReference type="EMBL" id="AP021906">
    <property type="protein sequence ID" value="BBP86413.1"/>
    <property type="molecule type" value="Genomic_DNA"/>
</dbReference>
<dbReference type="Pfam" id="PF00155">
    <property type="entry name" value="Aminotran_1_2"/>
    <property type="match status" value="1"/>
</dbReference>
<dbReference type="Gene3D" id="3.90.1150.10">
    <property type="entry name" value="Aspartate Aminotransferase, domain 1"/>
    <property type="match status" value="1"/>
</dbReference>
<name>A0A5S9LZW4_BACIA</name>
<dbReference type="Proteomes" id="UP000464658">
    <property type="component" value="Chromosome"/>
</dbReference>
<dbReference type="PANTHER" id="PTHR46577:SF1">
    <property type="entry name" value="HTH-TYPE TRANSCRIPTIONAL REGULATORY PROTEIN GABR"/>
    <property type="match status" value="1"/>
</dbReference>
<dbReference type="InterPro" id="IPR051446">
    <property type="entry name" value="HTH_trans_reg/aminotransferase"/>
</dbReference>
<accession>A0A5S9LZW4</accession>
<evidence type="ECO:0000313" key="3">
    <source>
        <dbReference type="Proteomes" id="UP000464658"/>
    </source>
</evidence>
<reference evidence="2 3" key="1">
    <citation type="submission" date="2019-12" db="EMBL/GenBank/DDBJ databases">
        <title>Full genome sequence of a Bacillus safensis strain isolated from commercially available natto in Indonesia.</title>
        <authorList>
            <person name="Yoshida M."/>
            <person name="Uomi M."/>
            <person name="Waturangi D."/>
            <person name="Ekaputri J.J."/>
            <person name="Setiamarga D.H.E."/>
        </authorList>
    </citation>
    <scope>NUCLEOTIDE SEQUENCE [LARGE SCALE GENOMIC DNA]</scope>
    <source>
        <strain evidence="2 3">IDN1</strain>
    </source>
</reference>
<protein>
    <recommendedName>
        <fullName evidence="1">Aminotransferase class I/classII large domain-containing protein</fullName>
    </recommendedName>
</protein>
<dbReference type="AlphaFoldDB" id="A0A5S9LZW4"/>
<dbReference type="InterPro" id="IPR015424">
    <property type="entry name" value="PyrdxlP-dep_Trfase"/>
</dbReference>